<evidence type="ECO:0000313" key="1">
    <source>
        <dbReference type="EMBL" id="MED6195174.1"/>
    </source>
</evidence>
<dbReference type="Proteomes" id="UP001341840">
    <property type="component" value="Unassembled WGS sequence"/>
</dbReference>
<name>A0ABU6XD98_9FABA</name>
<sequence>MPSMFVDVQGVRRLGDPSLWVKSGKNVAVEFLPCSPSERFYHKGQTPEWFFMYTYVLSEVGRVIVGAVLFFQAKGVGRGIWVTLSSLQGRTVFSLFKASYKDFKVFYVKGGKILTTSELLKWDSNRGAVIKYLDQGSILKYDWVEVFFFKQRAEKEVSTSHVIKTEQGSEVNKPSERRKQISMKRMRNEEASGKKVIDLTEERCCGKEVSLENTAKFTKSQKDLHGFEGAEDLSSVWREHFPLIVIADEHFHSKVDLDLLGKARMEMRALEKEAFQKKKVDSFLKSMELEKKLKMDAEQIDQ</sequence>
<comment type="caution">
    <text evidence="1">The sequence shown here is derived from an EMBL/GenBank/DDBJ whole genome shotgun (WGS) entry which is preliminary data.</text>
</comment>
<keyword evidence="2" id="KW-1185">Reference proteome</keyword>
<reference evidence="1 2" key="1">
    <citation type="journal article" date="2023" name="Plants (Basel)">
        <title>Bridging the Gap: Combining Genomics and Transcriptomics Approaches to Understand Stylosanthes scabra, an Orphan Legume from the Brazilian Caatinga.</title>
        <authorList>
            <person name="Ferreira-Neto J.R.C."/>
            <person name="da Silva M.D."/>
            <person name="Binneck E."/>
            <person name="de Melo N.F."/>
            <person name="da Silva R.H."/>
            <person name="de Melo A.L.T.M."/>
            <person name="Pandolfi V."/>
            <person name="Bustamante F.O."/>
            <person name="Brasileiro-Vidal A.C."/>
            <person name="Benko-Iseppon A.M."/>
        </authorList>
    </citation>
    <scope>NUCLEOTIDE SEQUENCE [LARGE SCALE GENOMIC DNA]</scope>
    <source>
        <tissue evidence="1">Leaves</tissue>
    </source>
</reference>
<accession>A0ABU6XD98</accession>
<dbReference type="EMBL" id="JASCZI010211618">
    <property type="protein sequence ID" value="MED6195174.1"/>
    <property type="molecule type" value="Genomic_DNA"/>
</dbReference>
<organism evidence="1 2">
    <name type="scientific">Stylosanthes scabra</name>
    <dbReference type="NCBI Taxonomy" id="79078"/>
    <lineage>
        <taxon>Eukaryota</taxon>
        <taxon>Viridiplantae</taxon>
        <taxon>Streptophyta</taxon>
        <taxon>Embryophyta</taxon>
        <taxon>Tracheophyta</taxon>
        <taxon>Spermatophyta</taxon>
        <taxon>Magnoliopsida</taxon>
        <taxon>eudicotyledons</taxon>
        <taxon>Gunneridae</taxon>
        <taxon>Pentapetalae</taxon>
        <taxon>rosids</taxon>
        <taxon>fabids</taxon>
        <taxon>Fabales</taxon>
        <taxon>Fabaceae</taxon>
        <taxon>Papilionoideae</taxon>
        <taxon>50 kb inversion clade</taxon>
        <taxon>dalbergioids sensu lato</taxon>
        <taxon>Dalbergieae</taxon>
        <taxon>Pterocarpus clade</taxon>
        <taxon>Stylosanthes</taxon>
    </lineage>
</organism>
<proteinExistence type="predicted"/>
<protein>
    <submittedName>
        <fullName evidence="1">Uncharacterized protein</fullName>
    </submittedName>
</protein>
<evidence type="ECO:0000313" key="2">
    <source>
        <dbReference type="Proteomes" id="UP001341840"/>
    </source>
</evidence>
<gene>
    <name evidence="1" type="ORF">PIB30_035496</name>
</gene>